<feature type="region of interest" description="Disordered" evidence="1">
    <location>
        <begin position="392"/>
        <end position="418"/>
    </location>
</feature>
<feature type="region of interest" description="Disordered" evidence="1">
    <location>
        <begin position="945"/>
        <end position="1103"/>
    </location>
</feature>
<feature type="compositionally biased region" description="Gly residues" evidence="1">
    <location>
        <begin position="277"/>
        <end position="286"/>
    </location>
</feature>
<evidence type="ECO:0000256" key="1">
    <source>
        <dbReference type="SAM" id="MobiDB-lite"/>
    </source>
</evidence>
<dbReference type="Proteomes" id="UP001182556">
    <property type="component" value="Unassembled WGS sequence"/>
</dbReference>
<feature type="region of interest" description="Disordered" evidence="1">
    <location>
        <begin position="478"/>
        <end position="601"/>
    </location>
</feature>
<feature type="region of interest" description="Disordered" evidence="1">
    <location>
        <begin position="674"/>
        <end position="709"/>
    </location>
</feature>
<protein>
    <submittedName>
        <fullName evidence="2">Uncharacterized protein</fullName>
    </submittedName>
</protein>
<evidence type="ECO:0000313" key="2">
    <source>
        <dbReference type="EMBL" id="KAK1922637.1"/>
    </source>
</evidence>
<feature type="region of interest" description="Disordered" evidence="1">
    <location>
        <begin position="193"/>
        <end position="220"/>
    </location>
</feature>
<feature type="compositionally biased region" description="Polar residues" evidence="1">
    <location>
        <begin position="1065"/>
        <end position="1091"/>
    </location>
</feature>
<feature type="compositionally biased region" description="Polar residues" evidence="1">
    <location>
        <begin position="531"/>
        <end position="550"/>
    </location>
</feature>
<feature type="compositionally biased region" description="Polar residues" evidence="1">
    <location>
        <begin position="950"/>
        <end position="967"/>
    </location>
</feature>
<feature type="region of interest" description="Disordered" evidence="1">
    <location>
        <begin position="119"/>
        <end position="150"/>
    </location>
</feature>
<feature type="region of interest" description="Disordered" evidence="1">
    <location>
        <begin position="254"/>
        <end position="348"/>
    </location>
</feature>
<accession>A0AAD9CV22</accession>
<feature type="compositionally biased region" description="Polar residues" evidence="1">
    <location>
        <begin position="210"/>
        <end position="220"/>
    </location>
</feature>
<feature type="region of interest" description="Disordered" evidence="1">
    <location>
        <begin position="780"/>
        <end position="850"/>
    </location>
</feature>
<evidence type="ECO:0000313" key="3">
    <source>
        <dbReference type="Proteomes" id="UP001182556"/>
    </source>
</evidence>
<feature type="compositionally biased region" description="Basic and acidic residues" evidence="1">
    <location>
        <begin position="494"/>
        <end position="507"/>
    </location>
</feature>
<comment type="caution">
    <text evidence="2">The sequence shown here is derived from an EMBL/GenBank/DDBJ whole genome shotgun (WGS) entry which is preliminary data.</text>
</comment>
<reference evidence="2" key="1">
    <citation type="submission" date="2023-02" db="EMBL/GenBank/DDBJ databases">
        <title>Identification and recombinant expression of a fungal hydrolase from Papiliotrema laurentii that hydrolyzes apple cutin and clears colloidal polyester polyurethane.</title>
        <authorList>
            <consortium name="DOE Joint Genome Institute"/>
            <person name="Roman V.A."/>
            <person name="Bojanowski C."/>
            <person name="Crable B.R."/>
            <person name="Wagner D.N."/>
            <person name="Hung C.S."/>
            <person name="Nadeau L.J."/>
            <person name="Schratz L."/>
            <person name="Haridas S."/>
            <person name="Pangilinan J."/>
            <person name="Lipzen A."/>
            <person name="Na H."/>
            <person name="Yan M."/>
            <person name="Ng V."/>
            <person name="Grigoriev I.V."/>
            <person name="Spatafora J.W."/>
            <person name="Barlow D."/>
            <person name="Biffinger J."/>
            <person name="Kelley-Loughnane N."/>
            <person name="Varaljay V.A."/>
            <person name="Crookes-Goodson W.J."/>
        </authorList>
    </citation>
    <scope>NUCLEOTIDE SEQUENCE</scope>
    <source>
        <strain evidence="2">5307AH</strain>
    </source>
</reference>
<feature type="compositionally biased region" description="Basic and acidic residues" evidence="1">
    <location>
        <begin position="119"/>
        <end position="131"/>
    </location>
</feature>
<proteinExistence type="predicted"/>
<sequence length="1425" mass="155867">MRMVLPPCVPSPLSGLEVVSREEQMLTSAEYDCARLCLQESAYSTGSSVEVERPSTRLMVNELKQSLCTPKRTITSSRSTFHSLQVIQLLKPRRSTIEAMPVKVLLASKQHVAKGKESAQRLVGKDKRECPQDNQQSHESGRRLGNAVSGRKSELIENEYLENLKNTTQTPPVSKKVLPWVNEVVTEGYVPPEGMFGPYESRPPTRHQTHPSGSPPQAQRSVHPFAYNAQDTLPLSALASEINVDKVIQEQFAEGRHRESEVLSRGAGHHLERPRGEGGSSVGMGTFGREASQDPVSSSEALPQVPPKSAEAKTTRGYRKPPPESPGTVRASSKDRRSTGERPGLAPDIDHLDIGANVKIHDDFPFSLAEALRKEAEAMARVEALERLMGATGEPHVPTTTGGPKGPRETYETTTSGPSFGHIFHRDGMPMPRNISYQQDGLPSSPNAPHLFHIPWGPTVGLRLSRPDILFEGPGALATGVFGHVPGRLSPIKKARESGKKREDRSAYVETVEDDEEPGTVRGSKVPNASGPGSATGTPSRTESGNNSPGSAPPMTASRAATTTKSPADVEDSGPRNQSDAISVHGQSRHNEIGGTNLGSVHPVYKTLENQRHLSLQPTPGMPRMANPFFDAIAVDHPGIGNPCQLQSPIYPRDHPASSGMPSMVSQMPTHGTITPVEPATGGNPTRLPSMTSQEPVHGSPSMRPVPLETALSPVSGISASTTPSRVKNLVADSKFHDDVLCQLLDAARLNLIGEEAKKALNRAARARVIELRDMKEKGLDSDMTTTARRSRDSKGGQGNIRSKEKKARRASLHSFSNDGLPKPVHNRNAGQGHASQPPSHHGNQDDIPPQWARDIIDRLTAFDKRFNRLEMQHTPERGEHLEEVTQDIPTDLLNDLIFNPERDNFGPSNSGAGDIHGIPFPLGAFGFPFPGLNSFNGDSTPHGGAFIQSIPSEQRNTNGRVLSWGSNADVELPAPEDRVSPPKTPKMGPPTINIQAPTESNIGKSVKDVSGSQVETVRLGQGSHHSSSVATVTKLPMAAVPDPLERDLPPPPSESIRSHRPSPVSKSTQLSYAQTKPSTRHNGTQHSGFSETLGPNAALPHKSTFSADQNLATVPPIEKPVMSSSAGLESQPTAYQTALQSLPPKGSVCTTNEKRTVDAPIISEPVLPNPWDLVLQRLYSWAVVWEESTFSKAMEDISLNKQVAEFALTIFVMMTFKRMVKRNLSAVPHRTCDKLFVPPTFAEAINQAVHAQQYKAAQQMLEELWYPFLFRDPPRVIIALTRHLNDPDIWIAHRFDLSTGHLRSYRVTHENKEHDGRPFRWWHAIKLAWPQYKIRDPMEMGQQTTTEWTTAETKTNNSLRALDIARNLFLGFRPEHPSDLAKLRESVWSEVKRLREKKRGGKLIVESASPSLYPGPARMPRTSG</sequence>
<gene>
    <name evidence="2" type="ORF">DB88DRAFT_495798</name>
</gene>
<feature type="compositionally biased region" description="Polar residues" evidence="1">
    <location>
        <begin position="993"/>
        <end position="1004"/>
    </location>
</feature>
<name>A0AAD9CV22_PAPLA</name>
<keyword evidence="3" id="KW-1185">Reference proteome</keyword>
<dbReference type="EMBL" id="JAODAN010000008">
    <property type="protein sequence ID" value="KAK1922637.1"/>
    <property type="molecule type" value="Genomic_DNA"/>
</dbReference>
<organism evidence="2 3">
    <name type="scientific">Papiliotrema laurentii</name>
    <name type="common">Cryptococcus laurentii</name>
    <dbReference type="NCBI Taxonomy" id="5418"/>
    <lineage>
        <taxon>Eukaryota</taxon>
        <taxon>Fungi</taxon>
        <taxon>Dikarya</taxon>
        <taxon>Basidiomycota</taxon>
        <taxon>Agaricomycotina</taxon>
        <taxon>Tremellomycetes</taxon>
        <taxon>Tremellales</taxon>
        <taxon>Rhynchogastremaceae</taxon>
        <taxon>Papiliotrema</taxon>
    </lineage>
</organism>
<feature type="compositionally biased region" description="Polar residues" evidence="1">
    <location>
        <begin position="683"/>
        <end position="695"/>
    </location>
</feature>